<accession>A0A5S4FF66</accession>
<evidence type="ECO:0008006" key="3">
    <source>
        <dbReference type="Google" id="ProtNLM"/>
    </source>
</evidence>
<comment type="caution">
    <text evidence="1">The sequence shown here is derived from an EMBL/GenBank/DDBJ whole genome shotgun (WGS) entry which is preliminary data.</text>
</comment>
<evidence type="ECO:0000313" key="2">
    <source>
        <dbReference type="Proteomes" id="UP000309128"/>
    </source>
</evidence>
<dbReference type="Gene3D" id="3.40.50.300">
    <property type="entry name" value="P-loop containing nucleotide triphosphate hydrolases"/>
    <property type="match status" value="1"/>
</dbReference>
<dbReference type="EMBL" id="VCKY01000081">
    <property type="protein sequence ID" value="TMR17339.1"/>
    <property type="molecule type" value="Genomic_DNA"/>
</dbReference>
<dbReference type="InterPro" id="IPR027417">
    <property type="entry name" value="P-loop_NTPase"/>
</dbReference>
<protein>
    <recommendedName>
        <fullName evidence="3">Shikimate kinase</fullName>
    </recommendedName>
</protein>
<dbReference type="RefSeq" id="WP_138668348.1">
    <property type="nucleotide sequence ID" value="NZ_VCKY01000081.1"/>
</dbReference>
<keyword evidence="2" id="KW-1185">Reference proteome</keyword>
<reference evidence="1 2" key="1">
    <citation type="submission" date="2019-05" db="EMBL/GenBank/DDBJ databases">
        <title>Draft genome sequence of Nonomuraea turkmeniaca DSM 43926.</title>
        <authorList>
            <person name="Saricaoglu S."/>
            <person name="Isik K."/>
        </authorList>
    </citation>
    <scope>NUCLEOTIDE SEQUENCE [LARGE SCALE GENOMIC DNA]</scope>
    <source>
        <strain evidence="1 2">DSM 43926</strain>
    </source>
</reference>
<gene>
    <name evidence="1" type="ORF">ETD86_23695</name>
</gene>
<proteinExistence type="predicted"/>
<organism evidence="1 2">
    <name type="scientific">Nonomuraea turkmeniaca</name>
    <dbReference type="NCBI Taxonomy" id="103838"/>
    <lineage>
        <taxon>Bacteria</taxon>
        <taxon>Bacillati</taxon>
        <taxon>Actinomycetota</taxon>
        <taxon>Actinomycetes</taxon>
        <taxon>Streptosporangiales</taxon>
        <taxon>Streptosporangiaceae</taxon>
        <taxon>Nonomuraea</taxon>
    </lineage>
</organism>
<evidence type="ECO:0000313" key="1">
    <source>
        <dbReference type="EMBL" id="TMR17339.1"/>
    </source>
</evidence>
<dbReference type="Proteomes" id="UP000309128">
    <property type="component" value="Unassembled WGS sequence"/>
</dbReference>
<dbReference type="OrthoDB" id="3536539at2"/>
<name>A0A5S4FF66_9ACTN</name>
<dbReference type="AlphaFoldDB" id="A0A5S4FF66"/>
<sequence>MDGGIDMVIVDVLTDGTAELCRESLPDLLMLRLAVDIPQAERRAQTRPVFLTPEELRVLHERQADFTAGDIRMDTTRLSAHDVAERVRDIWLSC</sequence>